<evidence type="ECO:0000313" key="6">
    <source>
        <dbReference type="Proteomes" id="UP001226867"/>
    </source>
</evidence>
<evidence type="ECO:0000256" key="2">
    <source>
        <dbReference type="ARBA" id="ARBA00022695"/>
    </source>
</evidence>
<keyword evidence="6" id="KW-1185">Reference proteome</keyword>
<dbReference type="Pfam" id="PF20866">
    <property type="entry name" value="MdcG_N"/>
    <property type="match status" value="1"/>
</dbReference>
<evidence type="ECO:0000259" key="4">
    <source>
        <dbReference type="Pfam" id="PF20866"/>
    </source>
</evidence>
<dbReference type="GO" id="GO:0016779">
    <property type="term" value="F:nucleotidyltransferase activity"/>
    <property type="evidence" value="ECO:0007669"/>
    <property type="project" value="UniProtKB-KW"/>
</dbReference>
<dbReference type="RefSeq" id="WP_307691518.1">
    <property type="nucleotide sequence ID" value="NZ_JAUSRO010000014.1"/>
</dbReference>
<name>A0ABT9SC08_9BURK</name>
<sequence length="226" mass="24329">MPSLRRHQLVRLNDAGWGSILQHPWDAQALACLTHWSTHGLPLVVTRQSAAERHEGAIALGLPAPLHWGKRRLTLQAAQADVLGFDEFPQLLQVRPLLAVRADAALHDLACALDTCGAKARVFGSYGWQAITGMPFVHPASDLDLCIAVDGIAQADAVALALASCAAPLPRLDGELAFDSGASVAWREWLEWRSGRARAVLVKHLSTVTLEHGTDWCAHAGAEVVQ</sequence>
<dbReference type="InterPro" id="IPR017557">
    <property type="entry name" value="Holo-ACP_synthase"/>
</dbReference>
<dbReference type="Proteomes" id="UP001226867">
    <property type="component" value="Unassembled WGS sequence"/>
</dbReference>
<reference evidence="5 6" key="1">
    <citation type="submission" date="2023-07" db="EMBL/GenBank/DDBJ databases">
        <title>Sorghum-associated microbial communities from plants grown in Nebraska, USA.</title>
        <authorList>
            <person name="Schachtman D."/>
        </authorList>
    </citation>
    <scope>NUCLEOTIDE SEQUENCE [LARGE SCALE GENOMIC DNA]</scope>
    <source>
        <strain evidence="5 6">DS1607</strain>
    </source>
</reference>
<comment type="caution">
    <text evidence="5">The sequence shown here is derived from an EMBL/GenBank/DDBJ whole genome shotgun (WGS) entry which is preliminary data.</text>
</comment>
<feature type="domain" description="Phosphoribosyl-dephospho-CoA transferase MdcG C-terminal" evidence="3">
    <location>
        <begin position="91"/>
        <end position="210"/>
    </location>
</feature>
<dbReference type="Pfam" id="PF10620">
    <property type="entry name" value="MdcG"/>
    <property type="match status" value="1"/>
</dbReference>
<keyword evidence="2 5" id="KW-0548">Nucleotidyltransferase</keyword>
<dbReference type="InterPro" id="IPR049180">
    <property type="entry name" value="MdcG_C"/>
</dbReference>
<evidence type="ECO:0000259" key="3">
    <source>
        <dbReference type="Pfam" id="PF10620"/>
    </source>
</evidence>
<proteinExistence type="predicted"/>
<organism evidence="5 6">
    <name type="scientific">Variovorax ginsengisoli</name>
    <dbReference type="NCBI Taxonomy" id="363844"/>
    <lineage>
        <taxon>Bacteria</taxon>
        <taxon>Pseudomonadati</taxon>
        <taxon>Pseudomonadota</taxon>
        <taxon>Betaproteobacteria</taxon>
        <taxon>Burkholderiales</taxon>
        <taxon>Comamonadaceae</taxon>
        <taxon>Variovorax</taxon>
    </lineage>
</organism>
<protein>
    <submittedName>
        <fullName evidence="5">Phosphoribosyl-dephospho-CoA transferase</fullName>
        <ecNumber evidence="5">2.7.7.66</ecNumber>
    </submittedName>
</protein>
<gene>
    <name evidence="5" type="ORF">J2W36_004015</name>
</gene>
<dbReference type="EMBL" id="JAUSRO010000014">
    <property type="protein sequence ID" value="MDP9901745.1"/>
    <property type="molecule type" value="Genomic_DNA"/>
</dbReference>
<dbReference type="InterPro" id="IPR048903">
    <property type="entry name" value="MdcG_N"/>
</dbReference>
<keyword evidence="1 5" id="KW-0808">Transferase</keyword>
<evidence type="ECO:0000256" key="1">
    <source>
        <dbReference type="ARBA" id="ARBA00022679"/>
    </source>
</evidence>
<evidence type="ECO:0000313" key="5">
    <source>
        <dbReference type="EMBL" id="MDP9901745.1"/>
    </source>
</evidence>
<dbReference type="EC" id="2.7.7.66" evidence="5"/>
<feature type="domain" description="Phosphoribosyl-dephospho-CoA transferase MdcG N-terminal" evidence="4">
    <location>
        <begin position="5"/>
        <end position="84"/>
    </location>
</feature>
<accession>A0ABT9SC08</accession>
<dbReference type="NCBIfam" id="TIGR03135">
    <property type="entry name" value="malonate_mdcG"/>
    <property type="match status" value="1"/>
</dbReference>